<organism evidence="1 2">
    <name type="scientific">Rhodopirellula baltica SWK14</name>
    <dbReference type="NCBI Taxonomy" id="993516"/>
    <lineage>
        <taxon>Bacteria</taxon>
        <taxon>Pseudomonadati</taxon>
        <taxon>Planctomycetota</taxon>
        <taxon>Planctomycetia</taxon>
        <taxon>Pirellulales</taxon>
        <taxon>Pirellulaceae</taxon>
        <taxon>Rhodopirellula</taxon>
    </lineage>
</organism>
<dbReference type="Proteomes" id="UP000010959">
    <property type="component" value="Unassembled WGS sequence"/>
</dbReference>
<gene>
    <name evidence="1" type="ORF">RBSWK_01096</name>
</gene>
<name>L7CPW2_RHOBT</name>
<protein>
    <submittedName>
        <fullName evidence="1">Uncharacterized protein</fullName>
    </submittedName>
</protein>
<sequence>MPFASSASRFSFEVGSTTRFSLLEQPAAKAKELRSMQQIRYRKIFEVVIFG</sequence>
<accession>L7CPW2</accession>
<reference evidence="1 2" key="1">
    <citation type="journal article" date="2013" name="Mar. Genomics">
        <title>Expression of sulfatases in Rhodopirellula baltica and the diversity of sulfatases in the genus Rhodopirellula.</title>
        <authorList>
            <person name="Wegner C.E."/>
            <person name="Richter-Heitmann T."/>
            <person name="Klindworth A."/>
            <person name="Klockow C."/>
            <person name="Richter M."/>
            <person name="Achstetter T."/>
            <person name="Glockner F.O."/>
            <person name="Harder J."/>
        </authorList>
    </citation>
    <scope>NUCLEOTIDE SEQUENCE [LARGE SCALE GENOMIC DNA]</scope>
    <source>
        <strain evidence="1 2">SWK14</strain>
    </source>
</reference>
<comment type="caution">
    <text evidence="1">The sequence shown here is derived from an EMBL/GenBank/DDBJ whole genome shotgun (WGS) entry which is preliminary data.</text>
</comment>
<proteinExistence type="predicted"/>
<evidence type="ECO:0000313" key="1">
    <source>
        <dbReference type="EMBL" id="ELP35096.1"/>
    </source>
</evidence>
<dbReference type="EMBL" id="AMWG01000021">
    <property type="protein sequence ID" value="ELP35096.1"/>
    <property type="molecule type" value="Genomic_DNA"/>
</dbReference>
<evidence type="ECO:0000313" key="2">
    <source>
        <dbReference type="Proteomes" id="UP000010959"/>
    </source>
</evidence>
<dbReference type="AlphaFoldDB" id="L7CPW2"/>